<evidence type="ECO:0000256" key="9">
    <source>
        <dbReference type="SAM" id="Phobius"/>
    </source>
</evidence>
<dbReference type="Pfam" id="PF02417">
    <property type="entry name" value="Chromate_transp"/>
    <property type="match status" value="2"/>
</dbReference>
<feature type="transmembrane region" description="Helical" evidence="9">
    <location>
        <begin position="164"/>
        <end position="179"/>
    </location>
</feature>
<feature type="compositionally biased region" description="Basic and acidic residues" evidence="8">
    <location>
        <begin position="510"/>
        <end position="521"/>
    </location>
</feature>
<feature type="transmembrane region" description="Helical" evidence="9">
    <location>
        <begin position="94"/>
        <end position="115"/>
    </location>
</feature>
<keyword evidence="3" id="KW-1003">Cell membrane</keyword>
<feature type="transmembrane region" description="Helical" evidence="9">
    <location>
        <begin position="298"/>
        <end position="316"/>
    </location>
</feature>
<evidence type="ECO:0000313" key="11">
    <source>
        <dbReference type="Proteomes" id="UP000626109"/>
    </source>
</evidence>
<dbReference type="PANTHER" id="PTHR33567:SF3">
    <property type="entry name" value="CHROMATE ION TRANSPORTER (EUROFUNG)"/>
    <property type="match status" value="1"/>
</dbReference>
<keyword evidence="7" id="KW-0175">Coiled coil</keyword>
<comment type="subcellular location">
    <subcellularLocation>
        <location evidence="1">Cell membrane</location>
        <topology evidence="1">Multi-pass membrane protein</topology>
    </subcellularLocation>
</comment>
<keyword evidence="4 9" id="KW-0812">Transmembrane</keyword>
<dbReference type="GO" id="GO:0015109">
    <property type="term" value="F:chromate transmembrane transporter activity"/>
    <property type="evidence" value="ECO:0007669"/>
    <property type="project" value="InterPro"/>
</dbReference>
<dbReference type="InterPro" id="IPR003370">
    <property type="entry name" value="Chromate_transpt"/>
</dbReference>
<organism evidence="10 11">
    <name type="scientific">Polarella glacialis</name>
    <name type="common">Dinoflagellate</name>
    <dbReference type="NCBI Taxonomy" id="89957"/>
    <lineage>
        <taxon>Eukaryota</taxon>
        <taxon>Sar</taxon>
        <taxon>Alveolata</taxon>
        <taxon>Dinophyceae</taxon>
        <taxon>Suessiales</taxon>
        <taxon>Suessiaceae</taxon>
        <taxon>Polarella</taxon>
    </lineage>
</organism>
<feature type="transmembrane region" description="Helical" evidence="9">
    <location>
        <begin position="262"/>
        <end position="286"/>
    </location>
</feature>
<evidence type="ECO:0000256" key="7">
    <source>
        <dbReference type="SAM" id="Coils"/>
    </source>
</evidence>
<feature type="transmembrane region" description="Helical" evidence="9">
    <location>
        <begin position="322"/>
        <end position="346"/>
    </location>
</feature>
<keyword evidence="5 9" id="KW-1133">Transmembrane helix</keyword>
<evidence type="ECO:0000256" key="5">
    <source>
        <dbReference type="ARBA" id="ARBA00022989"/>
    </source>
</evidence>
<reference evidence="10" key="1">
    <citation type="submission" date="2021-02" db="EMBL/GenBank/DDBJ databases">
        <authorList>
            <person name="Dougan E. K."/>
            <person name="Rhodes N."/>
            <person name="Thang M."/>
            <person name="Chan C."/>
        </authorList>
    </citation>
    <scope>NUCLEOTIDE SEQUENCE</scope>
</reference>
<evidence type="ECO:0000256" key="2">
    <source>
        <dbReference type="ARBA" id="ARBA00005262"/>
    </source>
</evidence>
<evidence type="ECO:0008006" key="12">
    <source>
        <dbReference type="Google" id="ProtNLM"/>
    </source>
</evidence>
<feature type="transmembrane region" description="Helical" evidence="9">
    <location>
        <begin position="25"/>
        <end position="45"/>
    </location>
</feature>
<dbReference type="PANTHER" id="PTHR33567">
    <property type="entry name" value="CHROMATE ION TRANSPORTER (EUROFUNG)"/>
    <property type="match status" value="1"/>
</dbReference>
<accession>A0A813JWG7</accession>
<evidence type="ECO:0000256" key="6">
    <source>
        <dbReference type="ARBA" id="ARBA00023136"/>
    </source>
</evidence>
<feature type="transmembrane region" description="Helical" evidence="9">
    <location>
        <begin position="232"/>
        <end position="250"/>
    </location>
</feature>
<feature type="transmembrane region" description="Helical" evidence="9">
    <location>
        <begin position="367"/>
        <end position="389"/>
    </location>
</feature>
<evidence type="ECO:0000256" key="8">
    <source>
        <dbReference type="SAM" id="MobiDB-lite"/>
    </source>
</evidence>
<feature type="transmembrane region" description="Helical" evidence="9">
    <location>
        <begin position="135"/>
        <end position="152"/>
    </location>
</feature>
<dbReference type="Proteomes" id="UP000626109">
    <property type="component" value="Unassembled WGS sequence"/>
</dbReference>
<proteinExistence type="inferred from homology"/>
<evidence type="ECO:0000256" key="4">
    <source>
        <dbReference type="ARBA" id="ARBA00022692"/>
    </source>
</evidence>
<feature type="transmembrane region" description="Helical" evidence="9">
    <location>
        <begin position="409"/>
        <end position="426"/>
    </location>
</feature>
<gene>
    <name evidence="10" type="ORF">PGLA2088_LOCUS26096</name>
</gene>
<evidence type="ECO:0000313" key="10">
    <source>
        <dbReference type="EMBL" id="CAE8688736.1"/>
    </source>
</evidence>
<feature type="region of interest" description="Disordered" evidence="8">
    <location>
        <begin position="510"/>
        <end position="530"/>
    </location>
</feature>
<sequence length="1274" mass="136612">MALEEPMLGQPGQGQRPGVVDVVKAFLPVGFLSFGGTAANMAMFLKMFVEELKWIDKTHYAELLGLVQSLPGASAAQILLCSTTMATGSPVCGILALLFFMIPGAVVMAILGTHLGGSSSSMLHQYQIQLQPLEAAIGCVAIALVSGGTWELGNKLVTDKLTKGLWLITCLACFASVSLPGLNAVLTLGCLVLSAVVALLVYPTQDQEQEKLAITVDATMAEVGISKLAGHLLFWSGWILLAVIFLWPLFGELPPILALIAPYYRVGCLVFGGGPVVIPLLLFQLVSSGAMSTQEFSLGFAIVQLMPGPMFNLSAFCGALHGGFYSALLCWAAMSLPGITMALGALPFYAELRREDRIRRALKGVNAAAAGLMGAALLLLWTTIVGTSTPRVCIALVFTGAEQIFKIKAYWLVLAGLAFGLGAMYLDIQLWGASLGVTGRGSAQLSAGIAEAELMRKSKQSASAGSLGVYSQRQPGFTTHPALRPARLKIDRSSEDKELQRWGGLVVGDRGLKDSEAHDGPSKPAPGKAWGTIELPAESESPTTALMSSWPKWARPGFLEEVPPRLEQCRKRLREAEHELRRAEANGGVFEIHDAAPLQASVAAVQLDDAGRGMEQTDLEPKGGMDLPLNSGEDDELQADLDAMEAQMDSLDAKLQAVGQDQLLAKQRRQEQNEKKHGALKDHQQYATVLAARVLHAEAEGKRALELIKALRSKLGVSEGAVKGLRTTLSQAKAELQGQLSTARAVAADFRDKLLAAEQAQDVIQERVWELEEANENLVSRSHFAERRLEELEACQKTRQFEQEDEKESGDQLLEEVREQLGLKSKETEELMADKQSAAFEMQALQEQLGQALEHLGQALAGNTQSAACEIQALQEQLAQALARPAAADATVQQDVPQDFGGWEFHEASSSCLSNVPQVLLVRGLGSQAADSTLFAAKCRMDRDTQELALQPLRPCGPPQMIPLSSVVAIHEIGPADNMLSEEGVSLEVQNESSTLTIQLLAVNKESAHELLTALCDDTRLHPGFLLEPPASDEVRVFHTGCPQQRSASASAAVVVRFYTQKGTGELRCDVEWLRPFAGFPGNHLYACVDGCDDTQGRRGLRPSADLRRPSYQELDTAPEGALAAFPMKFMGLDDVDIPDEETMGGTSPCSPHASASATPGAVLAGQATPMFTTEMLLAGSGSTCLLVEPMVARSKATSPLFIAQLPELPPVPADTSFSASQSKCFRRQSPVRAPKVEKPSAMTGFVNFFMHGLQLEISCCASDPSVSKAVIVL</sequence>
<dbReference type="GO" id="GO:0005886">
    <property type="term" value="C:plasma membrane"/>
    <property type="evidence" value="ECO:0007669"/>
    <property type="project" value="UniProtKB-SubCell"/>
</dbReference>
<evidence type="ECO:0000256" key="3">
    <source>
        <dbReference type="ARBA" id="ARBA00022475"/>
    </source>
</evidence>
<keyword evidence="6 9" id="KW-0472">Membrane</keyword>
<protein>
    <recommendedName>
        <fullName evidence="12">Chromate transporter</fullName>
    </recommendedName>
</protein>
<dbReference type="AlphaFoldDB" id="A0A813JWG7"/>
<dbReference type="EMBL" id="CAJNNW010026952">
    <property type="protein sequence ID" value="CAE8688736.1"/>
    <property type="molecule type" value="Genomic_DNA"/>
</dbReference>
<name>A0A813JWG7_POLGL</name>
<feature type="coiled-coil region" evidence="7">
    <location>
        <begin position="634"/>
        <end position="661"/>
    </location>
</feature>
<comment type="caution">
    <text evidence="10">The sequence shown here is derived from an EMBL/GenBank/DDBJ whole genome shotgun (WGS) entry which is preliminary data.</text>
</comment>
<comment type="similarity">
    <text evidence="2">Belongs to the chromate ion transporter (CHR) (TC 2.A.51) family.</text>
</comment>
<evidence type="ECO:0000256" key="1">
    <source>
        <dbReference type="ARBA" id="ARBA00004651"/>
    </source>
</evidence>